<dbReference type="HOGENOM" id="CLU_197540_0_0_4"/>
<dbReference type="AlphaFoldDB" id="A1KB90"/>
<evidence type="ECO:0000313" key="2">
    <source>
        <dbReference type="Proteomes" id="UP000002588"/>
    </source>
</evidence>
<dbReference type="eggNOG" id="ENOG50332S3">
    <property type="taxonomic scope" value="Bacteria"/>
</dbReference>
<gene>
    <name evidence="1" type="ordered locus">azo3480</name>
</gene>
<dbReference type="EMBL" id="AM406670">
    <property type="protein sequence ID" value="CAL96096.1"/>
    <property type="molecule type" value="Genomic_DNA"/>
</dbReference>
<keyword evidence="2" id="KW-1185">Reference proteome</keyword>
<dbReference type="STRING" id="62928.azo3480"/>
<evidence type="ECO:0000313" key="1">
    <source>
        <dbReference type="EMBL" id="CAL96096.1"/>
    </source>
</evidence>
<reference evidence="1 2" key="1">
    <citation type="journal article" date="2006" name="Nat. Biotechnol.">
        <title>Complete genome of the mutualistic, N2-fixing grass endophyte Azoarcus sp. strain BH72.</title>
        <authorList>
            <person name="Krause A."/>
            <person name="Ramakumar A."/>
            <person name="Bartels D."/>
            <person name="Battistoni F."/>
            <person name="Bekel T."/>
            <person name="Boch J."/>
            <person name="Boehm M."/>
            <person name="Friedrich F."/>
            <person name="Hurek T."/>
            <person name="Krause L."/>
            <person name="Linke B."/>
            <person name="McHardy A.C."/>
            <person name="Sarkar A."/>
            <person name="Schneiker S."/>
            <person name="Syed A.A."/>
            <person name="Thauer R."/>
            <person name="Vorhoelter F.-J."/>
            <person name="Weidner S."/>
            <person name="Puehler A."/>
            <person name="Reinhold-Hurek B."/>
            <person name="Kaiser O."/>
            <person name="Goesmann A."/>
        </authorList>
    </citation>
    <scope>NUCLEOTIDE SEQUENCE [LARGE SCALE GENOMIC DNA]</scope>
    <source>
        <strain evidence="1 2">BH72</strain>
    </source>
</reference>
<sequence>MRRPLNAVRAGMCAAVLAVVLAGCGERPQVVAYEQGKYQGKADAQPWDNPIFKGDKAEWEKAVKNRGRNLNEYNRTQ</sequence>
<organism evidence="1 2">
    <name type="scientific">Azoarcus sp. (strain BH72)</name>
    <dbReference type="NCBI Taxonomy" id="418699"/>
    <lineage>
        <taxon>Bacteria</taxon>
        <taxon>Pseudomonadati</taxon>
        <taxon>Pseudomonadota</taxon>
        <taxon>Betaproteobacteria</taxon>
        <taxon>Rhodocyclales</taxon>
        <taxon>Zoogloeaceae</taxon>
        <taxon>Azoarcus</taxon>
    </lineage>
</organism>
<dbReference type="KEGG" id="azo:azo3480"/>
<dbReference type="RefSeq" id="WP_011767202.1">
    <property type="nucleotide sequence ID" value="NC_008702.1"/>
</dbReference>
<dbReference type="PROSITE" id="PS51257">
    <property type="entry name" value="PROKAR_LIPOPROTEIN"/>
    <property type="match status" value="1"/>
</dbReference>
<name>A1KB90_AZOSB</name>
<dbReference type="OrthoDB" id="9182241at2"/>
<protein>
    <submittedName>
        <fullName evidence="1">Conserved hypothetical secreted protein</fullName>
    </submittedName>
</protein>
<accession>A1KB90</accession>
<dbReference type="KEGG" id="aoa:dqs_3623"/>
<dbReference type="Proteomes" id="UP000002588">
    <property type="component" value="Chromosome"/>
</dbReference>
<proteinExistence type="predicted"/>